<dbReference type="PANTHER" id="PTHR21569">
    <property type="entry name" value="RIBOSOMAL PROTEIN S9"/>
    <property type="match status" value="1"/>
</dbReference>
<dbReference type="EMBL" id="CAFBLI010000024">
    <property type="protein sequence ID" value="CAB4861918.1"/>
    <property type="molecule type" value="Genomic_DNA"/>
</dbReference>
<reference evidence="7" key="1">
    <citation type="submission" date="2020-05" db="EMBL/GenBank/DDBJ databases">
        <authorList>
            <person name="Chiriac C."/>
            <person name="Salcher M."/>
            <person name="Ghai R."/>
            <person name="Kavagutti S V."/>
        </authorList>
    </citation>
    <scope>NUCLEOTIDE SEQUENCE</scope>
</reference>
<dbReference type="EMBL" id="CAEZXH010000088">
    <property type="protein sequence ID" value="CAB4691453.1"/>
    <property type="molecule type" value="Genomic_DNA"/>
</dbReference>
<dbReference type="InterPro" id="IPR020568">
    <property type="entry name" value="Ribosomal_Su5_D2-typ_SF"/>
</dbReference>
<evidence type="ECO:0000313" key="5">
    <source>
        <dbReference type="EMBL" id="CAB4604323.1"/>
    </source>
</evidence>
<evidence type="ECO:0000256" key="4">
    <source>
        <dbReference type="SAM" id="MobiDB-lite"/>
    </source>
</evidence>
<comment type="similarity">
    <text evidence="1">Belongs to the universal ribosomal protein uS9 family.</text>
</comment>
<dbReference type="PROSITE" id="PS00360">
    <property type="entry name" value="RIBOSOMAL_S9"/>
    <property type="match status" value="1"/>
</dbReference>
<dbReference type="InterPro" id="IPR023035">
    <property type="entry name" value="Ribosomal_uS9_bac/plastid"/>
</dbReference>
<dbReference type="SUPFAM" id="SSF54211">
    <property type="entry name" value="Ribosomal protein S5 domain 2-like"/>
    <property type="match status" value="1"/>
</dbReference>
<name>A0A6J6QTP2_9ZZZZ</name>
<dbReference type="InterPro" id="IPR014721">
    <property type="entry name" value="Ribsml_uS5_D2-typ_fold_subgr"/>
</dbReference>
<proteinExistence type="inferred from homology"/>
<dbReference type="EMBL" id="CAEZZS010000033">
    <property type="protein sequence ID" value="CAB4778174.1"/>
    <property type="molecule type" value="Genomic_DNA"/>
</dbReference>
<dbReference type="Pfam" id="PF00380">
    <property type="entry name" value="Ribosomal_S9"/>
    <property type="match status" value="1"/>
</dbReference>
<evidence type="ECO:0000313" key="8">
    <source>
        <dbReference type="EMBL" id="CAB4778174.1"/>
    </source>
</evidence>
<dbReference type="FunFam" id="3.30.230.10:FF:000001">
    <property type="entry name" value="30S ribosomal protein S9"/>
    <property type="match status" value="1"/>
</dbReference>
<dbReference type="InterPro" id="IPR000754">
    <property type="entry name" value="Ribosomal_uS9"/>
</dbReference>
<evidence type="ECO:0000313" key="7">
    <source>
        <dbReference type="EMBL" id="CAB4714279.1"/>
    </source>
</evidence>
<dbReference type="EMBL" id="CAEZUJ010000045">
    <property type="protein sequence ID" value="CAB4604323.1"/>
    <property type="molecule type" value="Genomic_DNA"/>
</dbReference>
<dbReference type="EMBL" id="CAFBPY010000075">
    <property type="protein sequence ID" value="CAB5037415.1"/>
    <property type="molecule type" value="Genomic_DNA"/>
</dbReference>
<dbReference type="GO" id="GO:0003723">
    <property type="term" value="F:RNA binding"/>
    <property type="evidence" value="ECO:0007669"/>
    <property type="project" value="TreeGrafter"/>
</dbReference>
<dbReference type="NCBIfam" id="NF001099">
    <property type="entry name" value="PRK00132.1"/>
    <property type="match status" value="1"/>
</dbReference>
<evidence type="ECO:0000256" key="1">
    <source>
        <dbReference type="ARBA" id="ARBA00005251"/>
    </source>
</evidence>
<protein>
    <submittedName>
        <fullName evidence="7">Unannotated protein</fullName>
    </submittedName>
</protein>
<dbReference type="EMBL" id="CAEZYJ010000022">
    <property type="protein sequence ID" value="CAB4714279.1"/>
    <property type="molecule type" value="Genomic_DNA"/>
</dbReference>
<dbReference type="Gene3D" id="3.30.230.10">
    <property type="match status" value="1"/>
</dbReference>
<evidence type="ECO:0000313" key="9">
    <source>
        <dbReference type="EMBL" id="CAB4861918.1"/>
    </source>
</evidence>
<feature type="region of interest" description="Disordered" evidence="4">
    <location>
        <begin position="1"/>
        <end position="43"/>
    </location>
</feature>
<dbReference type="HAMAP" id="MF_00532_B">
    <property type="entry name" value="Ribosomal_uS9_B"/>
    <property type="match status" value="1"/>
</dbReference>
<organism evidence="7">
    <name type="scientific">freshwater metagenome</name>
    <dbReference type="NCBI Taxonomy" id="449393"/>
    <lineage>
        <taxon>unclassified sequences</taxon>
        <taxon>metagenomes</taxon>
        <taxon>ecological metagenomes</taxon>
    </lineage>
</organism>
<gene>
    <name evidence="5" type="ORF">UFOPK1811_01032</name>
    <name evidence="6" type="ORF">UFOPK2360_01167</name>
    <name evidence="7" type="ORF">UFOPK2659_00275</name>
    <name evidence="8" type="ORF">UFOPK2922_00815</name>
    <name evidence="9" type="ORF">UFOPK3306_00467</name>
    <name evidence="10" type="ORF">UFOPK4209_00586</name>
</gene>
<keyword evidence="3" id="KW-0687">Ribonucleoprotein</keyword>
<dbReference type="PANTHER" id="PTHR21569:SF1">
    <property type="entry name" value="SMALL RIBOSOMAL SUBUNIT PROTEIN US9M"/>
    <property type="match status" value="1"/>
</dbReference>
<accession>A0A6J6QTP2</accession>
<dbReference type="AlphaFoldDB" id="A0A6J6QTP2"/>
<dbReference type="GO" id="GO:0003735">
    <property type="term" value="F:structural constituent of ribosome"/>
    <property type="evidence" value="ECO:0007669"/>
    <property type="project" value="InterPro"/>
</dbReference>
<sequence>MSDFTADLLEDDSEEIPTSYTSSSPAAAINRSAITAPGGGTGRRKEAIARVRLIPGNGKWTLNGRTLEQYFPNKVHQQAVSEPFRTVGVEGNYDVIALINGGGVSGQAGALRLGVSRALNEIDVEAHRPLLKKAGFLTRDARIIESKKYGLKKARKRSQYSKR</sequence>
<dbReference type="GO" id="GO:0015935">
    <property type="term" value="C:small ribosomal subunit"/>
    <property type="evidence" value="ECO:0007669"/>
    <property type="project" value="UniProtKB-ARBA"/>
</dbReference>
<evidence type="ECO:0000256" key="3">
    <source>
        <dbReference type="ARBA" id="ARBA00023274"/>
    </source>
</evidence>
<dbReference type="InterPro" id="IPR020574">
    <property type="entry name" value="Ribosomal_uS9_CS"/>
</dbReference>
<keyword evidence="2" id="KW-0689">Ribosomal protein</keyword>
<dbReference type="GO" id="GO:0006412">
    <property type="term" value="P:translation"/>
    <property type="evidence" value="ECO:0007669"/>
    <property type="project" value="InterPro"/>
</dbReference>
<dbReference type="GO" id="GO:0005737">
    <property type="term" value="C:cytoplasm"/>
    <property type="evidence" value="ECO:0007669"/>
    <property type="project" value="UniProtKB-ARBA"/>
</dbReference>
<evidence type="ECO:0000313" key="6">
    <source>
        <dbReference type="EMBL" id="CAB4691453.1"/>
    </source>
</evidence>
<evidence type="ECO:0000256" key="2">
    <source>
        <dbReference type="ARBA" id="ARBA00022980"/>
    </source>
</evidence>
<evidence type="ECO:0000313" key="10">
    <source>
        <dbReference type="EMBL" id="CAB5037415.1"/>
    </source>
</evidence>
<feature type="compositionally biased region" description="Low complexity" evidence="4">
    <location>
        <begin position="17"/>
        <end position="28"/>
    </location>
</feature>